<evidence type="ECO:0000256" key="1">
    <source>
        <dbReference type="SAM" id="MobiDB-lite"/>
    </source>
</evidence>
<comment type="caution">
    <text evidence="2">The sequence shown here is derived from an EMBL/GenBank/DDBJ whole genome shotgun (WGS) entry which is preliminary data.</text>
</comment>
<keyword evidence="3" id="KW-1185">Reference proteome</keyword>
<dbReference type="Proteomes" id="UP001458880">
    <property type="component" value="Unassembled WGS sequence"/>
</dbReference>
<dbReference type="AlphaFoldDB" id="A0AAW1NBP8"/>
<evidence type="ECO:0000313" key="2">
    <source>
        <dbReference type="EMBL" id="KAK9754814.1"/>
    </source>
</evidence>
<evidence type="ECO:0000313" key="3">
    <source>
        <dbReference type="Proteomes" id="UP001458880"/>
    </source>
</evidence>
<feature type="compositionally biased region" description="Basic and acidic residues" evidence="1">
    <location>
        <begin position="1"/>
        <end position="10"/>
    </location>
</feature>
<gene>
    <name evidence="2" type="ORF">QE152_g978</name>
</gene>
<sequence length="160" mass="18048">MGDAIEEKERRGKKKQAKESGDGKRNYVQFTSLFISELMLLLYRIYDVESDLEPEKTAVAASSTNRGGELKNRKRVAADLCYAIMGDTFTADAHTLDSPRGIPRYITGNLQQWCSPSSRIDIKQLNCPRYITGNLQQWCSPSSRIDIKQLNCTMAEDFAS</sequence>
<dbReference type="EMBL" id="JASPKY010000005">
    <property type="protein sequence ID" value="KAK9754814.1"/>
    <property type="molecule type" value="Genomic_DNA"/>
</dbReference>
<accession>A0AAW1NBP8</accession>
<name>A0AAW1NBP8_POPJA</name>
<feature type="region of interest" description="Disordered" evidence="1">
    <location>
        <begin position="1"/>
        <end position="21"/>
    </location>
</feature>
<protein>
    <submittedName>
        <fullName evidence="2">Uncharacterized protein</fullName>
    </submittedName>
</protein>
<proteinExistence type="predicted"/>
<reference evidence="2 3" key="1">
    <citation type="journal article" date="2024" name="BMC Genomics">
        <title>De novo assembly and annotation of Popillia japonica's genome with initial clues to its potential as an invasive pest.</title>
        <authorList>
            <person name="Cucini C."/>
            <person name="Boschi S."/>
            <person name="Funari R."/>
            <person name="Cardaioli E."/>
            <person name="Iannotti N."/>
            <person name="Marturano G."/>
            <person name="Paoli F."/>
            <person name="Bruttini M."/>
            <person name="Carapelli A."/>
            <person name="Frati F."/>
            <person name="Nardi F."/>
        </authorList>
    </citation>
    <scope>NUCLEOTIDE SEQUENCE [LARGE SCALE GENOMIC DNA]</scope>
    <source>
        <strain evidence="2">DMR45628</strain>
    </source>
</reference>
<organism evidence="2 3">
    <name type="scientific">Popillia japonica</name>
    <name type="common">Japanese beetle</name>
    <dbReference type="NCBI Taxonomy" id="7064"/>
    <lineage>
        <taxon>Eukaryota</taxon>
        <taxon>Metazoa</taxon>
        <taxon>Ecdysozoa</taxon>
        <taxon>Arthropoda</taxon>
        <taxon>Hexapoda</taxon>
        <taxon>Insecta</taxon>
        <taxon>Pterygota</taxon>
        <taxon>Neoptera</taxon>
        <taxon>Endopterygota</taxon>
        <taxon>Coleoptera</taxon>
        <taxon>Polyphaga</taxon>
        <taxon>Scarabaeiformia</taxon>
        <taxon>Scarabaeidae</taxon>
        <taxon>Rutelinae</taxon>
        <taxon>Popillia</taxon>
    </lineage>
</organism>